<evidence type="ECO:0000256" key="9">
    <source>
        <dbReference type="ARBA" id="ARBA00023157"/>
    </source>
</evidence>
<dbReference type="GO" id="GO:0042742">
    <property type="term" value="P:defense response to bacterium"/>
    <property type="evidence" value="ECO:0007669"/>
    <property type="project" value="UniProtKB-KW"/>
</dbReference>
<evidence type="ECO:0000256" key="13">
    <source>
        <dbReference type="SAM" id="MobiDB-lite"/>
    </source>
</evidence>
<dbReference type="GO" id="GO:0031640">
    <property type="term" value="P:killing of cells of another organism"/>
    <property type="evidence" value="ECO:0007669"/>
    <property type="project" value="UniProtKB-KW"/>
</dbReference>
<dbReference type="InterPro" id="IPR002053">
    <property type="entry name" value="Glyco_hydro_25"/>
</dbReference>
<evidence type="ECO:0000256" key="8">
    <source>
        <dbReference type="ARBA" id="ARBA00022801"/>
    </source>
</evidence>
<feature type="compositionally biased region" description="Low complexity" evidence="13">
    <location>
        <begin position="34"/>
        <end position="46"/>
    </location>
</feature>
<dbReference type="SUPFAM" id="SSF51445">
    <property type="entry name" value="(Trans)glycosidases"/>
    <property type="match status" value="1"/>
</dbReference>
<dbReference type="PROSITE" id="PS00953">
    <property type="entry name" value="GLYCOSYL_HYDROL_F25_1"/>
    <property type="match status" value="1"/>
</dbReference>
<comment type="function">
    <text evidence="11">This enzyme has both lysozyme (acetylmuramidase) and diacetylmuramidase activities.</text>
</comment>
<evidence type="ECO:0000313" key="15">
    <source>
        <dbReference type="Proteomes" id="UP000280861"/>
    </source>
</evidence>
<name>A0A3P5XLE3_9MICC</name>
<dbReference type="Proteomes" id="UP000280861">
    <property type="component" value="Unassembled WGS sequence"/>
</dbReference>
<dbReference type="PANTHER" id="PTHR34135">
    <property type="entry name" value="LYSOZYME"/>
    <property type="match status" value="1"/>
</dbReference>
<comment type="catalytic activity">
    <reaction evidence="1 12">
        <text>Hydrolysis of (1-&gt;4)-beta-linkages between N-acetylmuramic acid and N-acetyl-D-glucosamine residues in a peptidoglycan and between N-acetyl-D-glucosamine residues in chitodextrins.</text>
        <dbReference type="EC" id="3.2.1.17"/>
    </reaction>
</comment>
<keyword evidence="8 12" id="KW-0378">Hydrolase</keyword>
<dbReference type="Pfam" id="PF01183">
    <property type="entry name" value="Glyco_hydro_25"/>
    <property type="match status" value="1"/>
</dbReference>
<protein>
    <recommendedName>
        <fullName evidence="4 12">Lysozyme</fullName>
        <ecNumber evidence="4 12">3.2.1.17</ecNumber>
    </recommendedName>
</protein>
<sequence length="496" mass="53237">MPATATEMGKASMGKAGLNAPAAESQARQLRMAVQSPQPSVPEQPSGTAGKPLGLDVSSWQGSVNWADVRNKGARFAYVKATEGTGYKNPYFAAQYGGATSAGLLRGAYHFAAPSVSNGATQAQFFINNGGGWTADGITMPPTLDIEDNPYGGTDKCYGMSPAQLTTWVRDFTSTVFRLTNKHAMIYTGYWFWRDCLGNTTEFSTTNPLWLASYYTSSPAVPGGWSTYTIWQYANDFANASQTVKATFPGDQNVFNGNIDQLRNLAATADSYPIGLISGATLLTGKWAGDGKAKVGWFKDGFWCLQMAAAPRQCFSYGNPGDRPVVGDWNGDGIAGIGIVRNGVWWLVDDVNSMSITKVVGFGVGSDTPIVGDWNGSGRDSIGIWRNSSFQVTYNVNSPVVNESASFGVPSDTPLVGDWNGDGKASIGVWRSGTWWLSNRIQSPQVSDVLPFGVSTDRPITGDWDGNRSTTLGIVRGNSWQLTNSLSQRGVDISYF</sequence>
<gene>
    <name evidence="14" type="primary">acm</name>
    <name evidence="14" type="ORF">PSET11_02168</name>
</gene>
<reference evidence="14 15" key="1">
    <citation type="submission" date="2018-11" db="EMBL/GenBank/DDBJ databases">
        <authorList>
            <person name="Criscuolo A."/>
        </authorList>
    </citation>
    <scope>NUCLEOTIDE SEQUENCE [LARGE SCALE GENOMIC DNA]</scope>
    <source>
        <strain evidence="14">AT11b</strain>
    </source>
</reference>
<evidence type="ECO:0000256" key="2">
    <source>
        <dbReference type="ARBA" id="ARBA00004613"/>
    </source>
</evidence>
<dbReference type="GO" id="GO:0016052">
    <property type="term" value="P:carbohydrate catabolic process"/>
    <property type="evidence" value="ECO:0007669"/>
    <property type="project" value="TreeGrafter"/>
</dbReference>
<proteinExistence type="inferred from homology"/>
<keyword evidence="5" id="KW-0964">Secreted</keyword>
<evidence type="ECO:0000256" key="3">
    <source>
        <dbReference type="ARBA" id="ARBA00010646"/>
    </source>
</evidence>
<comment type="similarity">
    <text evidence="3 12">Belongs to the glycosyl hydrolase 25 family.</text>
</comment>
<evidence type="ECO:0000256" key="7">
    <source>
        <dbReference type="ARBA" id="ARBA00022638"/>
    </source>
</evidence>
<comment type="subcellular location">
    <subcellularLocation>
        <location evidence="2">Secreted</location>
    </subcellularLocation>
</comment>
<dbReference type="InterPro" id="IPR008270">
    <property type="entry name" value="Glyco_hydro_25_AS"/>
</dbReference>
<evidence type="ECO:0000256" key="5">
    <source>
        <dbReference type="ARBA" id="ARBA00022525"/>
    </source>
</evidence>
<dbReference type="InterPro" id="IPR017853">
    <property type="entry name" value="GH"/>
</dbReference>
<dbReference type="GO" id="GO:0016998">
    <property type="term" value="P:cell wall macromolecule catabolic process"/>
    <property type="evidence" value="ECO:0007669"/>
    <property type="project" value="InterPro"/>
</dbReference>
<keyword evidence="9" id="KW-1015">Disulfide bond</keyword>
<evidence type="ECO:0000256" key="11">
    <source>
        <dbReference type="ARBA" id="ARBA00055588"/>
    </source>
</evidence>
<keyword evidence="6" id="KW-0929">Antimicrobial</keyword>
<dbReference type="GO" id="GO:0009253">
    <property type="term" value="P:peptidoglycan catabolic process"/>
    <property type="evidence" value="ECO:0007669"/>
    <property type="project" value="InterPro"/>
</dbReference>
<evidence type="ECO:0000256" key="6">
    <source>
        <dbReference type="ARBA" id="ARBA00022529"/>
    </source>
</evidence>
<keyword evidence="10 12" id="KW-0326">Glycosidase</keyword>
<dbReference type="GO" id="GO:0003796">
    <property type="term" value="F:lysozyme activity"/>
    <property type="evidence" value="ECO:0007669"/>
    <property type="project" value="UniProtKB-EC"/>
</dbReference>
<evidence type="ECO:0000256" key="1">
    <source>
        <dbReference type="ARBA" id="ARBA00000632"/>
    </source>
</evidence>
<dbReference type="AlphaFoldDB" id="A0A3P5XLE3"/>
<dbReference type="GO" id="GO:0005576">
    <property type="term" value="C:extracellular region"/>
    <property type="evidence" value="ECO:0007669"/>
    <property type="project" value="UniProtKB-SubCell"/>
</dbReference>
<dbReference type="FunFam" id="3.20.20.80:FF:000060">
    <property type="entry name" value="Lysozyme M1"/>
    <property type="match status" value="1"/>
</dbReference>
<evidence type="ECO:0000256" key="12">
    <source>
        <dbReference type="RuleBase" id="RU361176"/>
    </source>
</evidence>
<keyword evidence="15" id="KW-1185">Reference proteome</keyword>
<dbReference type="InterPro" id="IPR018077">
    <property type="entry name" value="Glyco_hydro_fam25_subgr"/>
</dbReference>
<dbReference type="PROSITE" id="PS51904">
    <property type="entry name" value="GLYCOSYL_HYDROL_F25_2"/>
    <property type="match status" value="1"/>
</dbReference>
<evidence type="ECO:0000256" key="4">
    <source>
        <dbReference type="ARBA" id="ARBA00012732"/>
    </source>
</evidence>
<dbReference type="EC" id="3.2.1.17" evidence="4 12"/>
<dbReference type="EMBL" id="UXAU01000029">
    <property type="protein sequence ID" value="VDC28545.1"/>
    <property type="molecule type" value="Genomic_DNA"/>
</dbReference>
<dbReference type="SMART" id="SM00641">
    <property type="entry name" value="Glyco_25"/>
    <property type="match status" value="1"/>
</dbReference>
<evidence type="ECO:0000313" key="14">
    <source>
        <dbReference type="EMBL" id="VDC28545.1"/>
    </source>
</evidence>
<feature type="region of interest" description="Disordered" evidence="13">
    <location>
        <begin position="1"/>
        <end position="54"/>
    </location>
</feature>
<keyword evidence="7" id="KW-0081">Bacteriolytic enzyme</keyword>
<dbReference type="PANTHER" id="PTHR34135:SF2">
    <property type="entry name" value="LYSOZYME"/>
    <property type="match status" value="1"/>
</dbReference>
<evidence type="ECO:0000256" key="10">
    <source>
        <dbReference type="ARBA" id="ARBA00023295"/>
    </source>
</evidence>
<accession>A0A3P5XLE3</accession>
<dbReference type="Gene3D" id="3.20.20.80">
    <property type="entry name" value="Glycosidases"/>
    <property type="match status" value="1"/>
</dbReference>
<organism evidence="14 15">
    <name type="scientific">Arthrobacter ulcerisalmonis</name>
    <dbReference type="NCBI Taxonomy" id="2483813"/>
    <lineage>
        <taxon>Bacteria</taxon>
        <taxon>Bacillati</taxon>
        <taxon>Actinomycetota</taxon>
        <taxon>Actinomycetes</taxon>
        <taxon>Micrococcales</taxon>
        <taxon>Micrococcaceae</taxon>
        <taxon>Arthrobacter</taxon>
    </lineage>
</organism>